<dbReference type="Pfam" id="PF03486">
    <property type="entry name" value="HI0933_like"/>
    <property type="match status" value="1"/>
</dbReference>
<dbReference type="PANTHER" id="PTHR42887">
    <property type="entry name" value="OS12G0638800 PROTEIN"/>
    <property type="match status" value="1"/>
</dbReference>
<dbReference type="Gene3D" id="2.40.30.10">
    <property type="entry name" value="Translation factors"/>
    <property type="match status" value="1"/>
</dbReference>
<dbReference type="SUPFAM" id="SSF51905">
    <property type="entry name" value="FAD/NAD(P)-binding domain"/>
    <property type="match status" value="1"/>
</dbReference>
<dbReference type="InterPro" id="IPR057661">
    <property type="entry name" value="RsdA/BaiN/AoA(So)_Rossmann"/>
</dbReference>
<dbReference type="PANTHER" id="PTHR42887:SF2">
    <property type="entry name" value="OS12G0638800 PROTEIN"/>
    <property type="match status" value="1"/>
</dbReference>
<dbReference type="InterPro" id="IPR036188">
    <property type="entry name" value="FAD/NAD-bd_sf"/>
</dbReference>
<organism evidence="6 7">
    <name type="scientific">Salinibacillus kushneri</name>
    <dbReference type="NCBI Taxonomy" id="237682"/>
    <lineage>
        <taxon>Bacteria</taxon>
        <taxon>Bacillati</taxon>
        <taxon>Bacillota</taxon>
        <taxon>Bacilli</taxon>
        <taxon>Bacillales</taxon>
        <taxon>Bacillaceae</taxon>
        <taxon>Salinibacillus</taxon>
    </lineage>
</organism>
<feature type="domain" description="RsdA/BaiN/AoA(So)-like Rossmann fold-like" evidence="4">
    <location>
        <begin position="4"/>
        <end position="412"/>
    </location>
</feature>
<dbReference type="PRINTS" id="PR00411">
    <property type="entry name" value="PNDRDTASEI"/>
</dbReference>
<dbReference type="Pfam" id="PF22780">
    <property type="entry name" value="HI0933_like_1st"/>
    <property type="match status" value="1"/>
</dbReference>
<dbReference type="NCBIfam" id="TIGR00275">
    <property type="entry name" value="aminoacetone oxidase family FAD-binding enzyme"/>
    <property type="match status" value="1"/>
</dbReference>
<comment type="cofactor">
    <cofactor evidence="1">
        <name>FAD</name>
        <dbReference type="ChEBI" id="CHEBI:57692"/>
    </cofactor>
</comment>
<evidence type="ECO:0000313" key="7">
    <source>
        <dbReference type="Proteomes" id="UP000199095"/>
    </source>
</evidence>
<dbReference type="Gene3D" id="3.50.50.60">
    <property type="entry name" value="FAD/NAD(P)-binding domain"/>
    <property type="match status" value="1"/>
</dbReference>
<proteinExistence type="predicted"/>
<dbReference type="InterPro" id="IPR023166">
    <property type="entry name" value="BaiN-like_dom_sf"/>
</dbReference>
<dbReference type="Proteomes" id="UP000199095">
    <property type="component" value="Unassembled WGS sequence"/>
</dbReference>
<dbReference type="RefSeq" id="WP_093137756.1">
    <property type="nucleotide sequence ID" value="NZ_FOHJ01000018.1"/>
</dbReference>
<dbReference type="Gene3D" id="1.10.8.260">
    <property type="entry name" value="HI0933 insert domain-like"/>
    <property type="match status" value="1"/>
</dbReference>
<dbReference type="EMBL" id="FOHJ01000018">
    <property type="protein sequence ID" value="SEU08094.1"/>
    <property type="molecule type" value="Genomic_DNA"/>
</dbReference>
<dbReference type="OrthoDB" id="9773233at2"/>
<gene>
    <name evidence="6" type="ORF">SAMN05421676_11837</name>
</gene>
<keyword evidence="7" id="KW-1185">Reference proteome</keyword>
<evidence type="ECO:0000256" key="1">
    <source>
        <dbReference type="ARBA" id="ARBA00001974"/>
    </source>
</evidence>
<reference evidence="7" key="1">
    <citation type="submission" date="2016-10" db="EMBL/GenBank/DDBJ databases">
        <authorList>
            <person name="Varghese N."/>
            <person name="Submissions S."/>
        </authorList>
    </citation>
    <scope>NUCLEOTIDE SEQUENCE [LARGE SCALE GENOMIC DNA]</scope>
    <source>
        <strain evidence="7">CGMCC 1.3566</strain>
    </source>
</reference>
<dbReference type="PRINTS" id="PR00368">
    <property type="entry name" value="FADPNR"/>
</dbReference>
<keyword evidence="3" id="KW-0274">FAD</keyword>
<evidence type="ECO:0000256" key="2">
    <source>
        <dbReference type="ARBA" id="ARBA00022630"/>
    </source>
</evidence>
<evidence type="ECO:0000259" key="4">
    <source>
        <dbReference type="Pfam" id="PF03486"/>
    </source>
</evidence>
<evidence type="ECO:0000256" key="3">
    <source>
        <dbReference type="ARBA" id="ARBA00022827"/>
    </source>
</evidence>
<dbReference type="InterPro" id="IPR055178">
    <property type="entry name" value="RsdA/BaiN/AoA(So)-like_dom"/>
</dbReference>
<evidence type="ECO:0000259" key="5">
    <source>
        <dbReference type="Pfam" id="PF22780"/>
    </source>
</evidence>
<evidence type="ECO:0000313" key="6">
    <source>
        <dbReference type="EMBL" id="SEU08094.1"/>
    </source>
</evidence>
<dbReference type="InterPro" id="IPR004792">
    <property type="entry name" value="BaiN-like"/>
</dbReference>
<dbReference type="STRING" id="237682.SAMN05421676_11837"/>
<name>A0A1I0JDS4_9BACI</name>
<dbReference type="SUPFAM" id="SSF160996">
    <property type="entry name" value="HI0933 insert domain-like"/>
    <property type="match status" value="1"/>
</dbReference>
<protein>
    <recommendedName>
        <fullName evidence="8">NAD(P)/FAD-dependent oxidoreductase</fullName>
    </recommendedName>
</protein>
<keyword evidence="2" id="KW-0285">Flavoprotein</keyword>
<dbReference type="AlphaFoldDB" id="A0A1I0JDS4"/>
<feature type="domain" description="RsdA/BaiN/AoA(So)-like insert" evidence="5">
    <location>
        <begin position="191"/>
        <end position="359"/>
    </location>
</feature>
<accession>A0A1I0JDS4</accession>
<evidence type="ECO:0008006" key="8">
    <source>
        <dbReference type="Google" id="ProtNLM"/>
    </source>
</evidence>
<sequence length="421" mass="46569">MTYDVVVIGGGPAGLMASITASRNGARTLIIDKGNKLGRKLAISGGGRCNVTNRLPEPELIEHIPGNGRFLYSAFSIFNNENIIEFFENLGVKLKEEDKGRMFPVSNSAKQVVQVLIKELERLNIDVKMNTPVRTINYGENIHKILLNEEEEITTKAVIIAVGGKSVPRTGSTGDGYAWAKKAGHTITDLYPTEVPLTSNEKFIRDRTLQGLSLRDINITVHNPKGKAIKTHRWDIIFTHQGISGPAALRLSQFVVKALKKFKREEVDITIDCFPDQNEEQTFQQLIKLSKESPKKAVKNVWNGLVPERYFYFLLSKTNIDPGQTYNHLVKTEVRKFAQLLNAFPVKVNGTLSIEKAFITGGGVSLKEVVPNEMASKKMHGLYFCGEILDIHGYTGGFNITAAFSTGHVAGKSAAGYSQYV</sequence>